<reference evidence="2 3" key="1">
    <citation type="journal article" date="2007" name="Proc. Natl. Acad. Sci. U.S.A.">
        <title>The tiny eukaryote Ostreococcus provides genomic insights into the paradox of plankton speciation.</title>
        <authorList>
            <person name="Palenik B."/>
            <person name="Grimwood J."/>
            <person name="Aerts A."/>
            <person name="Rouze P."/>
            <person name="Salamov A."/>
            <person name="Putnam N."/>
            <person name="Dupont C."/>
            <person name="Jorgensen R."/>
            <person name="Derelle E."/>
            <person name="Rombauts S."/>
            <person name="Zhou K."/>
            <person name="Otillar R."/>
            <person name="Merchant S.S."/>
            <person name="Podell S."/>
            <person name="Gaasterland T."/>
            <person name="Napoli C."/>
            <person name="Gendler K."/>
            <person name="Manuell A."/>
            <person name="Tai V."/>
            <person name="Vallon O."/>
            <person name="Piganeau G."/>
            <person name="Jancek S."/>
            <person name="Heijde M."/>
            <person name="Jabbari K."/>
            <person name="Bowler C."/>
            <person name="Lohr M."/>
            <person name="Robbens S."/>
            <person name="Werner G."/>
            <person name="Dubchak I."/>
            <person name="Pazour G.J."/>
            <person name="Ren Q."/>
            <person name="Paulsen I."/>
            <person name="Delwiche C."/>
            <person name="Schmutz J."/>
            <person name="Rokhsar D."/>
            <person name="Van de Peer Y."/>
            <person name="Moreau H."/>
            <person name="Grigoriev I.V."/>
        </authorList>
    </citation>
    <scope>NUCLEOTIDE SEQUENCE [LARGE SCALE GENOMIC DNA]</scope>
    <source>
        <strain evidence="2 3">CCE9901</strain>
    </source>
</reference>
<dbReference type="OMA" id="GKEREMC"/>
<feature type="region of interest" description="Disordered" evidence="1">
    <location>
        <begin position="213"/>
        <end position="233"/>
    </location>
</feature>
<dbReference type="PANTHER" id="PTHR37163:SF1">
    <property type="entry name" value="DUF501 DOMAIN-CONTAINING PROTEIN"/>
    <property type="match status" value="1"/>
</dbReference>
<dbReference type="HOGENOM" id="CLU_1191580_0_0_1"/>
<evidence type="ECO:0000313" key="2">
    <source>
        <dbReference type="EMBL" id="ABP00751.1"/>
    </source>
</evidence>
<dbReference type="GeneID" id="5006449"/>
<gene>
    <name evidence="2" type="ORF">OSTLU_28573</name>
</gene>
<dbReference type="InterPro" id="IPR007511">
    <property type="entry name" value="DUF501"/>
</dbReference>
<keyword evidence="3" id="KW-1185">Reference proteome</keyword>
<dbReference type="PANTHER" id="PTHR37163">
    <property type="entry name" value="CONSERVED PROTEIN"/>
    <property type="match status" value="1"/>
</dbReference>
<organism evidence="2 3">
    <name type="scientific">Ostreococcus lucimarinus (strain CCE9901)</name>
    <dbReference type="NCBI Taxonomy" id="436017"/>
    <lineage>
        <taxon>Eukaryota</taxon>
        <taxon>Viridiplantae</taxon>
        <taxon>Chlorophyta</taxon>
        <taxon>Mamiellophyceae</taxon>
        <taxon>Mamiellales</taxon>
        <taxon>Bathycoccaceae</taxon>
        <taxon>Ostreococcus</taxon>
    </lineage>
</organism>
<dbReference type="KEGG" id="olu:OSTLU_28573"/>
<feature type="compositionally biased region" description="Basic and acidic residues" evidence="1">
    <location>
        <begin position="218"/>
        <end position="233"/>
    </location>
</feature>
<dbReference type="Gramene" id="ABP00751">
    <property type="protein sequence ID" value="ABP00751"/>
    <property type="gene ID" value="OSTLU_28573"/>
</dbReference>
<proteinExistence type="predicted"/>
<name>A4SAH6_OSTLU</name>
<evidence type="ECO:0000256" key="1">
    <source>
        <dbReference type="SAM" id="MobiDB-lite"/>
    </source>
</evidence>
<dbReference type="OrthoDB" id="46395at2759"/>
<dbReference type="EMBL" id="CP000599">
    <property type="protein sequence ID" value="ABP00751.1"/>
    <property type="molecule type" value="Genomic_DNA"/>
</dbReference>
<evidence type="ECO:0000313" key="3">
    <source>
        <dbReference type="Proteomes" id="UP000001568"/>
    </source>
</evidence>
<protein>
    <recommendedName>
        <fullName evidence="4">DUF501 domain-containing protein</fullName>
    </recommendedName>
</protein>
<dbReference type="Pfam" id="PF04417">
    <property type="entry name" value="DUF501"/>
    <property type="match status" value="1"/>
</dbReference>
<accession>A4SAH6</accession>
<dbReference type="Proteomes" id="UP000001568">
    <property type="component" value="Chromosome 19"/>
</dbReference>
<sequence>MPDGYLAHASPLRRADASTIDDARAVKRLDGSVDVLGVARRDARGNPTVLLCRPLRTQRARGDDERARRRARAKKWRGSTTVESPWPNALWLCDRELCRRVGRLEHGGGAAAARRKIDDDEATARIFDAQQRRYAAMRWGLLTGKEREMCERLGGEHVEALRDRGVGGYARDDVGGTGLLIQVKCLHAHYAHYLATDGDNVVGAMVQEMLDAGEDEDVARAQREEGERRKRDG</sequence>
<dbReference type="AlphaFoldDB" id="A4SAH6"/>
<evidence type="ECO:0008006" key="4">
    <source>
        <dbReference type="Google" id="ProtNLM"/>
    </source>
</evidence>
<dbReference type="RefSeq" id="XP_001422434.1">
    <property type="nucleotide sequence ID" value="XM_001422397.1"/>
</dbReference>